<organism evidence="2 3">
    <name type="scientific">Leptospira meyeri</name>
    <dbReference type="NCBI Taxonomy" id="29508"/>
    <lineage>
        <taxon>Bacteria</taxon>
        <taxon>Pseudomonadati</taxon>
        <taxon>Spirochaetota</taxon>
        <taxon>Spirochaetia</taxon>
        <taxon>Leptospirales</taxon>
        <taxon>Leptospiraceae</taxon>
        <taxon>Leptospira</taxon>
    </lineage>
</organism>
<name>A0A4V3HI12_LEPME</name>
<keyword evidence="3" id="KW-1185">Reference proteome</keyword>
<proteinExistence type="predicted"/>
<keyword evidence="1" id="KW-0472">Membrane</keyword>
<gene>
    <name evidence="2" type="ORF">CLV96_2999</name>
</gene>
<evidence type="ECO:0000256" key="1">
    <source>
        <dbReference type="SAM" id="Phobius"/>
    </source>
</evidence>
<dbReference type="STRING" id="1193051.LEP1GSC017_0235"/>
<evidence type="ECO:0000313" key="3">
    <source>
        <dbReference type="Proteomes" id="UP000294684"/>
    </source>
</evidence>
<keyword evidence="1" id="KW-1133">Transmembrane helix</keyword>
<evidence type="ECO:0000313" key="2">
    <source>
        <dbReference type="EMBL" id="TDY68485.1"/>
    </source>
</evidence>
<feature type="transmembrane region" description="Helical" evidence="1">
    <location>
        <begin position="98"/>
        <end position="118"/>
    </location>
</feature>
<reference evidence="2 3" key="1">
    <citation type="submission" date="2019-03" db="EMBL/GenBank/DDBJ databases">
        <title>Genomic Encyclopedia of Archaeal and Bacterial Type Strains, Phase II (KMG-II): from individual species to whole genera.</title>
        <authorList>
            <person name="Goeker M."/>
        </authorList>
    </citation>
    <scope>NUCLEOTIDE SEQUENCE [LARGE SCALE GENOMIC DNA]</scope>
    <source>
        <strain evidence="2 3">DSM 21537</strain>
    </source>
</reference>
<dbReference type="Proteomes" id="UP000294684">
    <property type="component" value="Unassembled WGS sequence"/>
</dbReference>
<comment type="caution">
    <text evidence="2">The sequence shown here is derived from an EMBL/GenBank/DDBJ whole genome shotgun (WGS) entry which is preliminary data.</text>
</comment>
<accession>A0A4V3HI12</accession>
<dbReference type="EMBL" id="SORO01000002">
    <property type="protein sequence ID" value="TDY68485.1"/>
    <property type="molecule type" value="Genomic_DNA"/>
</dbReference>
<dbReference type="AlphaFoldDB" id="A0A4V3HI12"/>
<keyword evidence="1" id="KW-0812">Transmembrane</keyword>
<protein>
    <submittedName>
        <fullName evidence="2">Uncharacterized protein</fullName>
    </submittedName>
</protein>
<sequence length="285" mass="33622">MDRCRSLLPLHAFLVLPPPFQLPQNQTRLPREQSAQTRISPFLQSNWNKRDILLLTESFPPYKKEQWVPRARVATTIPESAKFTYACIFDTHVKLSCFWWISTLFVFWIYFLAVKDFAPRPLSFLLHFPHKSRILGRYALVLPISQPNLVPGRYQSGMKGPLCLLKRKSWRNDNFQENSLNLQAIDVTAPGQLHRFHIFPRNVSLWRRERELFASSDSSPFGICLRNGKPRNCRFSVRRPESMFPIWRRKENSHCPNLVTERKPNDRQVALVRHLWKRYGIQVNA</sequence>